<dbReference type="Proteomes" id="UP000323824">
    <property type="component" value="Chromosome"/>
</dbReference>
<dbReference type="InterPro" id="IPR004137">
    <property type="entry name" value="HCP/CODH"/>
</dbReference>
<dbReference type="KEGG" id="sper:EW093_11720"/>
<dbReference type="EMBL" id="CP035807">
    <property type="protein sequence ID" value="QEN05350.1"/>
    <property type="molecule type" value="Genomic_DNA"/>
</dbReference>
<dbReference type="RefSeq" id="WP_149568588.1">
    <property type="nucleotide sequence ID" value="NZ_CP035807.1"/>
</dbReference>
<name>A0A5C1QE63_9SPIO</name>
<dbReference type="GO" id="GO:0042542">
    <property type="term" value="P:response to hydrogen peroxide"/>
    <property type="evidence" value="ECO:0007669"/>
    <property type="project" value="TreeGrafter"/>
</dbReference>
<dbReference type="Pfam" id="PF03063">
    <property type="entry name" value="Prismane"/>
    <property type="match status" value="1"/>
</dbReference>
<dbReference type="Gene3D" id="3.40.50.2030">
    <property type="match status" value="1"/>
</dbReference>
<dbReference type="AlphaFoldDB" id="A0A5C1QE63"/>
<dbReference type="PANTHER" id="PTHR30109">
    <property type="entry name" value="HYDROXYLAMINE REDUCTASE"/>
    <property type="match status" value="1"/>
</dbReference>
<dbReference type="GO" id="GO:0051536">
    <property type="term" value="F:iron-sulfur cluster binding"/>
    <property type="evidence" value="ECO:0007669"/>
    <property type="project" value="UniProtKB-KW"/>
</dbReference>
<accession>A0A5C1QE63</accession>
<evidence type="ECO:0008006" key="6">
    <source>
        <dbReference type="Google" id="ProtNLM"/>
    </source>
</evidence>
<evidence type="ECO:0000256" key="1">
    <source>
        <dbReference type="ARBA" id="ARBA00022723"/>
    </source>
</evidence>
<proteinExistence type="predicted"/>
<dbReference type="GO" id="GO:0046872">
    <property type="term" value="F:metal ion binding"/>
    <property type="evidence" value="ECO:0007669"/>
    <property type="project" value="UniProtKB-KW"/>
</dbReference>
<evidence type="ECO:0000313" key="4">
    <source>
        <dbReference type="EMBL" id="QEN05350.1"/>
    </source>
</evidence>
<dbReference type="GO" id="GO:0050418">
    <property type="term" value="F:hydroxylamine reductase activity"/>
    <property type="evidence" value="ECO:0007669"/>
    <property type="project" value="TreeGrafter"/>
</dbReference>
<protein>
    <recommendedName>
        <fullName evidence="6">Hydroxylamine reductase</fullName>
    </recommendedName>
</protein>
<dbReference type="InterPro" id="IPR016099">
    <property type="entry name" value="Prismane-like_a/b-sand"/>
</dbReference>
<evidence type="ECO:0000256" key="2">
    <source>
        <dbReference type="ARBA" id="ARBA00023004"/>
    </source>
</evidence>
<dbReference type="SUPFAM" id="SSF56821">
    <property type="entry name" value="Prismane protein-like"/>
    <property type="match status" value="1"/>
</dbReference>
<reference evidence="4 5" key="1">
    <citation type="submission" date="2019-02" db="EMBL/GenBank/DDBJ databases">
        <authorList>
            <person name="Fomenkov A."/>
            <person name="Dubinina G."/>
            <person name="Grabovich M."/>
            <person name="Vincze T."/>
            <person name="Roberts R.J."/>
        </authorList>
    </citation>
    <scope>NUCLEOTIDE SEQUENCE [LARGE SCALE GENOMIC DNA]</scope>
    <source>
        <strain evidence="4 5">P</strain>
    </source>
</reference>
<keyword evidence="2" id="KW-0408">Iron</keyword>
<dbReference type="PANTHER" id="PTHR30109:SF0">
    <property type="entry name" value="HYDROXYLAMINE REDUCTASE"/>
    <property type="match status" value="1"/>
</dbReference>
<evidence type="ECO:0000256" key="3">
    <source>
        <dbReference type="ARBA" id="ARBA00023014"/>
    </source>
</evidence>
<dbReference type="InterPro" id="IPR011254">
    <property type="entry name" value="Prismane-like_sf"/>
</dbReference>
<dbReference type="OrthoDB" id="9761526at2"/>
<gene>
    <name evidence="4" type="ORF">EW093_11720</name>
</gene>
<dbReference type="GO" id="GO:0004601">
    <property type="term" value="F:peroxidase activity"/>
    <property type="evidence" value="ECO:0007669"/>
    <property type="project" value="TreeGrafter"/>
</dbReference>
<evidence type="ECO:0000313" key="5">
    <source>
        <dbReference type="Proteomes" id="UP000323824"/>
    </source>
</evidence>
<reference evidence="4 5" key="2">
    <citation type="submission" date="2019-09" db="EMBL/GenBank/DDBJ databases">
        <title>Complete Genome Sequence and Methylome Analysis of free living Spirochaetas.</title>
        <authorList>
            <person name="Leshcheva N."/>
            <person name="Mikheeva N."/>
        </authorList>
    </citation>
    <scope>NUCLEOTIDE SEQUENCE [LARGE SCALE GENOMIC DNA]</scope>
    <source>
        <strain evidence="4 5">P</strain>
    </source>
</reference>
<keyword evidence="3" id="KW-0411">Iron-sulfur</keyword>
<organism evidence="4 5">
    <name type="scientific">Thiospirochaeta perfilievii</name>
    <dbReference type="NCBI Taxonomy" id="252967"/>
    <lineage>
        <taxon>Bacteria</taxon>
        <taxon>Pseudomonadati</taxon>
        <taxon>Spirochaetota</taxon>
        <taxon>Spirochaetia</taxon>
        <taxon>Spirochaetales</taxon>
        <taxon>Spirochaetaceae</taxon>
        <taxon>Thiospirochaeta</taxon>
    </lineage>
</organism>
<keyword evidence="5" id="KW-1185">Reference proteome</keyword>
<keyword evidence="1" id="KW-0479">Metal-binding</keyword>
<sequence length="214" mass="23758">MEGIKYINNDDFSEIIAQTLELPDAEGFDSDETVMTGHSFKTILSLALQILDAVDKGQIKNFFVIAGCDAPGKDGEYFRELASRLPETTVLLTSSCGKFRFNDIDFGNVPGTEIPRYLDLGQCNDSYGAVEIALALSDALKTPVNELPINIQLMWMEQKAVIILLGLFSLGIQNIKIGPKQAQFFNDDIVNFLVDKFNISYTTNVDDDWGDKIN</sequence>